<dbReference type="EMBL" id="CP104067">
    <property type="protein sequence ID" value="WAH41127.1"/>
    <property type="molecule type" value="Genomic_DNA"/>
</dbReference>
<gene>
    <name evidence="1" type="ORF">NZD89_23120</name>
</gene>
<accession>A0ABY6ZE57</accession>
<dbReference type="RefSeq" id="WP_268005026.1">
    <property type="nucleotide sequence ID" value="NZ_BSUT01000001.1"/>
</dbReference>
<dbReference type="Proteomes" id="UP001164761">
    <property type="component" value="Chromosome"/>
</dbReference>
<evidence type="ECO:0000313" key="2">
    <source>
        <dbReference type="Proteomes" id="UP001164761"/>
    </source>
</evidence>
<organism evidence="1 2">
    <name type="scientific">Alicyclobacillus fastidiosus</name>
    <dbReference type="NCBI Taxonomy" id="392011"/>
    <lineage>
        <taxon>Bacteria</taxon>
        <taxon>Bacillati</taxon>
        <taxon>Bacillota</taxon>
        <taxon>Bacilli</taxon>
        <taxon>Bacillales</taxon>
        <taxon>Alicyclobacillaceae</taxon>
        <taxon>Alicyclobacillus</taxon>
    </lineage>
</organism>
<name>A0ABY6ZE57_9BACL</name>
<reference evidence="1" key="1">
    <citation type="submission" date="2022-08" db="EMBL/GenBank/DDBJ databases">
        <title>Alicyclobacillus fastidiosus DSM 17978, complete genome.</title>
        <authorList>
            <person name="Wang Q."/>
            <person name="Cai R."/>
            <person name="Wang Z."/>
        </authorList>
    </citation>
    <scope>NUCLEOTIDE SEQUENCE</scope>
    <source>
        <strain evidence="1">DSM 17978</strain>
    </source>
</reference>
<sequence length="82" mass="9110">MQVCDVLTFGEPLVNFVARETGSLHHVSEFWRGIGGGLAGLKRMWSSAWRLKNKRGGCAHEFAESAADITMGEAHPNRLYHL</sequence>
<proteinExistence type="predicted"/>
<protein>
    <submittedName>
        <fullName evidence="1">Uncharacterized protein</fullName>
    </submittedName>
</protein>
<evidence type="ECO:0000313" key="1">
    <source>
        <dbReference type="EMBL" id="WAH41127.1"/>
    </source>
</evidence>
<keyword evidence="2" id="KW-1185">Reference proteome</keyword>